<dbReference type="EMBL" id="SRMP02000023">
    <property type="protein sequence ID" value="MFN0292429.1"/>
    <property type="molecule type" value="Genomic_DNA"/>
</dbReference>
<evidence type="ECO:0000313" key="2">
    <source>
        <dbReference type="EMBL" id="MFN0292429.1"/>
    </source>
</evidence>
<feature type="domain" description="Immunity MXAN-0049 protein" evidence="1">
    <location>
        <begin position="46"/>
        <end position="185"/>
    </location>
</feature>
<name>A0ABW9JJ47_9SPHI</name>
<gene>
    <name evidence="2" type="ORF">E5L68_013565</name>
</gene>
<sequence>MNYYRILDDFESIPDRWYLGKVSSGNEIDIWKYVGIGDVEVSHEDLWVDVKKGRTPIDFTFCDFDLLVVNEKVKELLSPEEIQFIPIKINGNLIIDSYYLAVTKKGVDCVDESKSLFDKWKEDDSVRPDKAGEYKTIYKLMIDPEKIQGEHFFRIKKYDVAIIISEKLKQKMEEKHIKGIKFKKVSL</sequence>
<accession>A0ABW9JJ47</accession>
<reference evidence="2 3" key="1">
    <citation type="submission" date="2024-12" db="EMBL/GenBank/DDBJ databases">
        <authorList>
            <person name="Hu S."/>
        </authorList>
    </citation>
    <scope>NUCLEOTIDE SEQUENCE [LARGE SCALE GENOMIC DNA]</scope>
    <source>
        <strain evidence="2 3">P-25</strain>
    </source>
</reference>
<evidence type="ECO:0000313" key="3">
    <source>
        <dbReference type="Proteomes" id="UP001517367"/>
    </source>
</evidence>
<dbReference type="InterPro" id="IPR012433">
    <property type="entry name" value="Imm11"/>
</dbReference>
<evidence type="ECO:0000259" key="1">
    <source>
        <dbReference type="Pfam" id="PF07791"/>
    </source>
</evidence>
<dbReference type="RefSeq" id="WP_138728475.1">
    <property type="nucleotide sequence ID" value="NZ_SRMP02000023.1"/>
</dbReference>
<proteinExistence type="predicted"/>
<dbReference type="Proteomes" id="UP001517367">
    <property type="component" value="Unassembled WGS sequence"/>
</dbReference>
<keyword evidence="3" id="KW-1185">Reference proteome</keyword>
<protein>
    <submittedName>
        <fullName evidence="2">Imm11 family protein</fullName>
    </submittedName>
</protein>
<dbReference type="Pfam" id="PF07791">
    <property type="entry name" value="Imm11"/>
    <property type="match status" value="1"/>
</dbReference>
<comment type="caution">
    <text evidence="2">The sequence shown here is derived from an EMBL/GenBank/DDBJ whole genome shotgun (WGS) entry which is preliminary data.</text>
</comment>
<organism evidence="2 3">
    <name type="scientific">Pedobacter helvus</name>
    <dbReference type="NCBI Taxonomy" id="2563444"/>
    <lineage>
        <taxon>Bacteria</taxon>
        <taxon>Pseudomonadati</taxon>
        <taxon>Bacteroidota</taxon>
        <taxon>Sphingobacteriia</taxon>
        <taxon>Sphingobacteriales</taxon>
        <taxon>Sphingobacteriaceae</taxon>
        <taxon>Pedobacter</taxon>
    </lineage>
</organism>